<dbReference type="Proteomes" id="UP000007797">
    <property type="component" value="Unassembled WGS sequence"/>
</dbReference>
<dbReference type="InterPro" id="IPR001944">
    <property type="entry name" value="Glycoside_Hdrlase_35"/>
</dbReference>
<dbReference type="OMA" id="CGNYNHG"/>
<evidence type="ECO:0000313" key="11">
    <source>
        <dbReference type="EMBL" id="EGG21326.1"/>
    </source>
</evidence>
<dbReference type="EC" id="3.2.1.23" evidence="3 7"/>
<evidence type="ECO:0000256" key="3">
    <source>
        <dbReference type="ARBA" id="ARBA00012756"/>
    </source>
</evidence>
<comment type="catalytic activity">
    <reaction evidence="1 7">
        <text>Hydrolysis of terminal non-reducing beta-D-galactose residues in beta-D-galactosides.</text>
        <dbReference type="EC" id="3.2.1.23"/>
    </reaction>
</comment>
<dbReference type="Pfam" id="PF21467">
    <property type="entry name" value="BetaGal_gal-bd"/>
    <property type="match status" value="1"/>
</dbReference>
<feature type="domain" description="Beta-galactosidase galactose-binding" evidence="10">
    <location>
        <begin position="616"/>
        <end position="701"/>
    </location>
</feature>
<dbReference type="STRING" id="1054147.F4PRI6"/>
<dbReference type="GO" id="GO:0004565">
    <property type="term" value="F:beta-galactosidase activity"/>
    <property type="evidence" value="ECO:0007669"/>
    <property type="project" value="UniProtKB-EC"/>
</dbReference>
<name>F4PRI6_CACFS</name>
<evidence type="ECO:0000256" key="8">
    <source>
        <dbReference type="RuleBase" id="RU003679"/>
    </source>
</evidence>
<dbReference type="PROSITE" id="PS01182">
    <property type="entry name" value="GLYCOSYL_HYDROL_F35"/>
    <property type="match status" value="1"/>
</dbReference>
<dbReference type="InterPro" id="IPR031330">
    <property type="entry name" value="Gly_Hdrlase_35_cat"/>
</dbReference>
<protein>
    <recommendedName>
        <fullName evidence="3 7">Beta-galactosidase</fullName>
        <ecNumber evidence="3 7">3.2.1.23</ecNumber>
    </recommendedName>
</protein>
<dbReference type="InterPro" id="IPR008979">
    <property type="entry name" value="Galactose-bd-like_sf"/>
</dbReference>
<evidence type="ECO:0000259" key="10">
    <source>
        <dbReference type="Pfam" id="PF21467"/>
    </source>
</evidence>
<keyword evidence="12" id="KW-1185">Reference proteome</keyword>
<keyword evidence="5 7" id="KW-0378">Hydrolase</keyword>
<evidence type="ECO:0000256" key="2">
    <source>
        <dbReference type="ARBA" id="ARBA00009809"/>
    </source>
</evidence>
<organism evidence="11 12">
    <name type="scientific">Cavenderia fasciculata</name>
    <name type="common">Slime mold</name>
    <name type="synonym">Dictyostelium fasciculatum</name>
    <dbReference type="NCBI Taxonomy" id="261658"/>
    <lineage>
        <taxon>Eukaryota</taxon>
        <taxon>Amoebozoa</taxon>
        <taxon>Evosea</taxon>
        <taxon>Eumycetozoa</taxon>
        <taxon>Dictyostelia</taxon>
        <taxon>Acytosteliales</taxon>
        <taxon>Cavenderiaceae</taxon>
        <taxon>Cavenderia</taxon>
    </lineage>
</organism>
<evidence type="ECO:0000256" key="7">
    <source>
        <dbReference type="RuleBase" id="RU000675"/>
    </source>
</evidence>
<dbReference type="KEGG" id="dfa:DFA_01207"/>
<sequence length="759" mass="86949">MIHLAMEQGIVAIFLLEEEEEEEMNNLVVIIVVLLLFINTIKSDIVEYDQRSLKINGERKLMISGSIHYPRSTPSMWPSLIKKSKDAGINMIETYVFWNLHQPNNSQEYNFEGNANITHFLDLCQQEGLYVHLRIGPYVCAEWNYGGIPSWLRNIPGIVFRDYNQPWMTEMASWMTFIVNYLKPYFASNGGPIILAQVENEYGWLENEYGDSGKLYAEWAISFAKSLNIGIPWTMCQQNDIDDAINTCNGFYCHDWIQYHFQVYPNQPAFFTENWAGWIQYYSEGVPHRPTEDLLYSVARWFSRGGSLMNYYMWHGGTTFARYSSTFLTNSYDYDAALDEYGYEAEPKYSALAQLHSVLSQYSYILLSSGEVARPVNISNITTCNTIEIIQYNTTINGTLETITFVTNFGVSSSAPVQLNWNGQTITVNPWSVLILYNNQTVIDTSYVKQQYSAQKEFYQSKRVKNVLVSSWTEPIGVGNYSNVVTANLPSEQLDLTLDQTDYLCNADDMIYIYIDGEYQSWSRGSPAHFVLDTKFGIGTHKLSILSLTMGLISYGSHFESYKRGLNGTVTLGTQDITNNGWSMRPYLVGEMQGIQSNPHLTSWSINNELSINQPLTWYKLNLIIQSEIQDTSSFALDMIGMNKGFIIVNGNSIGRYWLTLGWGCGSGCNYTGDGYQGYLCRTGCGEPSERYYHVPNDYLYLEPNQLNEIIVFEELSGDPNSIQLVQRYVPYQLDQTDYDNNLEFQRIFGWLKKNNKSF</sequence>
<dbReference type="Gene3D" id="3.20.20.80">
    <property type="entry name" value="Glycosidases"/>
    <property type="match status" value="1"/>
</dbReference>
<dbReference type="InterPro" id="IPR048913">
    <property type="entry name" value="BetaGal_gal-bd"/>
</dbReference>
<dbReference type="FunFam" id="3.20.20.80:FF:000006">
    <property type="entry name" value="Beta-galactosidase"/>
    <property type="match status" value="1"/>
</dbReference>
<dbReference type="InterPro" id="IPR019801">
    <property type="entry name" value="Glyco_hydro_35_CS"/>
</dbReference>
<dbReference type="EMBL" id="GL883010">
    <property type="protein sequence ID" value="EGG21326.1"/>
    <property type="molecule type" value="Genomic_DNA"/>
</dbReference>
<evidence type="ECO:0000256" key="5">
    <source>
        <dbReference type="ARBA" id="ARBA00022801"/>
    </source>
</evidence>
<dbReference type="GeneID" id="14873567"/>
<reference evidence="12" key="1">
    <citation type="journal article" date="2011" name="Genome Res.">
        <title>Phylogeny-wide analysis of social amoeba genomes highlights ancient origins for complex intercellular communication.</title>
        <authorList>
            <person name="Heidel A.J."/>
            <person name="Lawal H.M."/>
            <person name="Felder M."/>
            <person name="Schilde C."/>
            <person name="Helps N.R."/>
            <person name="Tunggal B."/>
            <person name="Rivero F."/>
            <person name="John U."/>
            <person name="Schleicher M."/>
            <person name="Eichinger L."/>
            <person name="Platzer M."/>
            <person name="Noegel A.A."/>
            <person name="Schaap P."/>
            <person name="Gloeckner G."/>
        </authorList>
    </citation>
    <scope>NUCLEOTIDE SEQUENCE [LARGE SCALE GENOMIC DNA]</scope>
    <source>
        <strain evidence="12">SH3</strain>
    </source>
</reference>
<dbReference type="PANTHER" id="PTHR23421">
    <property type="entry name" value="BETA-GALACTOSIDASE RELATED"/>
    <property type="match status" value="1"/>
</dbReference>
<evidence type="ECO:0000256" key="6">
    <source>
        <dbReference type="ARBA" id="ARBA00023295"/>
    </source>
</evidence>
<proteinExistence type="inferred from homology"/>
<evidence type="ECO:0000259" key="9">
    <source>
        <dbReference type="Pfam" id="PF01301"/>
    </source>
</evidence>
<keyword evidence="6 7" id="KW-0326">Glycosidase</keyword>
<keyword evidence="4" id="KW-0732">Signal</keyword>
<dbReference type="OrthoDB" id="1657402at2759"/>
<dbReference type="InterPro" id="IPR017853">
    <property type="entry name" value="GH"/>
</dbReference>
<evidence type="ECO:0000256" key="4">
    <source>
        <dbReference type="ARBA" id="ARBA00022729"/>
    </source>
</evidence>
<dbReference type="SUPFAM" id="SSF51445">
    <property type="entry name" value="(Trans)glycosidases"/>
    <property type="match status" value="1"/>
</dbReference>
<dbReference type="GO" id="GO:0005975">
    <property type="term" value="P:carbohydrate metabolic process"/>
    <property type="evidence" value="ECO:0007669"/>
    <property type="project" value="InterPro"/>
</dbReference>
<dbReference type="PRINTS" id="PR00742">
    <property type="entry name" value="GLHYDRLASE35"/>
</dbReference>
<dbReference type="Gene3D" id="2.60.120.260">
    <property type="entry name" value="Galactose-binding domain-like"/>
    <property type="match status" value="2"/>
</dbReference>
<dbReference type="SUPFAM" id="SSF49785">
    <property type="entry name" value="Galactose-binding domain-like"/>
    <property type="match status" value="1"/>
</dbReference>
<dbReference type="RefSeq" id="XP_004359176.1">
    <property type="nucleotide sequence ID" value="XM_004359119.1"/>
</dbReference>
<gene>
    <name evidence="11" type="primary">glb2</name>
    <name evidence="11" type="ORF">DFA_01207</name>
</gene>
<feature type="domain" description="Glycoside hydrolase 35 catalytic" evidence="9">
    <location>
        <begin position="53"/>
        <end position="357"/>
    </location>
</feature>
<dbReference type="Pfam" id="PF01301">
    <property type="entry name" value="Glyco_hydro_35"/>
    <property type="match status" value="1"/>
</dbReference>
<dbReference type="AlphaFoldDB" id="F4PRI6"/>
<evidence type="ECO:0000313" key="12">
    <source>
        <dbReference type="Proteomes" id="UP000007797"/>
    </source>
</evidence>
<accession>F4PRI6</accession>
<evidence type="ECO:0000256" key="1">
    <source>
        <dbReference type="ARBA" id="ARBA00001412"/>
    </source>
</evidence>
<comment type="similarity">
    <text evidence="2 8">Belongs to the glycosyl hydrolase 35 family.</text>
</comment>